<proteinExistence type="predicted"/>
<protein>
    <recommendedName>
        <fullName evidence="2">Stage 0 sporulation protein A homolog</fullName>
    </recommendedName>
</protein>
<organism evidence="13 14">
    <name type="scientific">Robinsoniella peoriensis</name>
    <dbReference type="NCBI Taxonomy" id="180332"/>
    <lineage>
        <taxon>Bacteria</taxon>
        <taxon>Bacillati</taxon>
        <taxon>Bacillota</taxon>
        <taxon>Clostridia</taxon>
        <taxon>Lachnospirales</taxon>
        <taxon>Lachnospiraceae</taxon>
        <taxon>Robinsoniella</taxon>
    </lineage>
</organism>
<dbReference type="GO" id="GO:0043565">
    <property type="term" value="F:sequence-specific DNA binding"/>
    <property type="evidence" value="ECO:0007669"/>
    <property type="project" value="InterPro"/>
</dbReference>
<dbReference type="EMBL" id="QGQD01000017">
    <property type="protein sequence ID" value="TLD02348.1"/>
    <property type="molecule type" value="Genomic_DNA"/>
</dbReference>
<evidence type="ECO:0000256" key="4">
    <source>
        <dbReference type="ARBA" id="ARBA00022553"/>
    </source>
</evidence>
<evidence type="ECO:0000256" key="1">
    <source>
        <dbReference type="ARBA" id="ARBA00004496"/>
    </source>
</evidence>
<evidence type="ECO:0000256" key="3">
    <source>
        <dbReference type="ARBA" id="ARBA00022490"/>
    </source>
</evidence>
<dbReference type="PANTHER" id="PTHR42713">
    <property type="entry name" value="HISTIDINE KINASE-RELATED"/>
    <property type="match status" value="1"/>
</dbReference>
<keyword evidence="3" id="KW-0963">Cytoplasm</keyword>
<dbReference type="GO" id="GO:0005737">
    <property type="term" value="C:cytoplasm"/>
    <property type="evidence" value="ECO:0007669"/>
    <property type="project" value="UniProtKB-SubCell"/>
</dbReference>
<evidence type="ECO:0000259" key="12">
    <source>
        <dbReference type="PROSITE" id="PS50110"/>
    </source>
</evidence>
<dbReference type="SMART" id="SM00342">
    <property type="entry name" value="HTH_ARAC"/>
    <property type="match status" value="1"/>
</dbReference>
<dbReference type="CDD" id="cd17536">
    <property type="entry name" value="REC_YesN-like"/>
    <property type="match status" value="1"/>
</dbReference>
<keyword evidence="7" id="KW-0238">DNA-binding</keyword>
<accession>A0A4V6HSB8</accession>
<evidence type="ECO:0000313" key="14">
    <source>
        <dbReference type="Proteomes" id="UP000306509"/>
    </source>
</evidence>
<dbReference type="InterPro" id="IPR009057">
    <property type="entry name" value="Homeodomain-like_sf"/>
</dbReference>
<dbReference type="GO" id="GO:0000160">
    <property type="term" value="P:phosphorelay signal transduction system"/>
    <property type="evidence" value="ECO:0007669"/>
    <property type="project" value="UniProtKB-KW"/>
</dbReference>
<evidence type="ECO:0000256" key="7">
    <source>
        <dbReference type="ARBA" id="ARBA00023125"/>
    </source>
</evidence>
<evidence type="ECO:0000256" key="10">
    <source>
        <dbReference type="PROSITE-ProRule" id="PRU00169"/>
    </source>
</evidence>
<feature type="domain" description="HTH araC/xylS-type" evidence="11">
    <location>
        <begin position="145"/>
        <end position="243"/>
    </location>
</feature>
<keyword evidence="6" id="KW-0805">Transcription regulation</keyword>
<keyword evidence="8" id="KW-0804">Transcription</keyword>
<keyword evidence="4 10" id="KW-0597">Phosphoprotein</keyword>
<dbReference type="InterPro" id="IPR001789">
    <property type="entry name" value="Sig_transdc_resp-reg_receiver"/>
</dbReference>
<dbReference type="SMART" id="SM00448">
    <property type="entry name" value="REC"/>
    <property type="match status" value="1"/>
</dbReference>
<evidence type="ECO:0000259" key="11">
    <source>
        <dbReference type="PROSITE" id="PS01124"/>
    </source>
</evidence>
<dbReference type="Pfam" id="PF00072">
    <property type="entry name" value="Response_reg"/>
    <property type="match status" value="1"/>
</dbReference>
<comment type="function">
    <text evidence="9">May play the central regulatory role in sporulation. It may be an element of the effector pathway responsible for the activation of sporulation genes in response to nutritional stress. Spo0A may act in concert with spo0H (a sigma factor) to control the expression of some genes that are critical to the sporulation process.</text>
</comment>
<evidence type="ECO:0000256" key="2">
    <source>
        <dbReference type="ARBA" id="ARBA00018672"/>
    </source>
</evidence>
<dbReference type="OrthoDB" id="1769137at2"/>
<keyword evidence="5" id="KW-0902">Two-component regulatory system</keyword>
<gene>
    <name evidence="13" type="ORF">DSM106044_00730</name>
</gene>
<evidence type="ECO:0000256" key="6">
    <source>
        <dbReference type="ARBA" id="ARBA00023015"/>
    </source>
</evidence>
<evidence type="ECO:0000256" key="9">
    <source>
        <dbReference type="ARBA" id="ARBA00024867"/>
    </source>
</evidence>
<dbReference type="InterPro" id="IPR051552">
    <property type="entry name" value="HptR"/>
</dbReference>
<feature type="modified residue" description="4-aspartylphosphate" evidence="10">
    <location>
        <position position="54"/>
    </location>
</feature>
<keyword evidence="14" id="KW-1185">Reference proteome</keyword>
<dbReference type="Proteomes" id="UP000306509">
    <property type="component" value="Unassembled WGS sequence"/>
</dbReference>
<comment type="caution">
    <text evidence="13">The sequence shown here is derived from an EMBL/GenBank/DDBJ whole genome shotgun (WGS) entry which is preliminary data.</text>
</comment>
<dbReference type="InterPro" id="IPR011006">
    <property type="entry name" value="CheY-like_superfamily"/>
</dbReference>
<name>A0A4V6HSB8_9FIRM</name>
<dbReference type="RefSeq" id="WP_027295208.1">
    <property type="nucleotide sequence ID" value="NZ_CABMJZ010000116.1"/>
</dbReference>
<evidence type="ECO:0000256" key="5">
    <source>
        <dbReference type="ARBA" id="ARBA00023012"/>
    </source>
</evidence>
<dbReference type="STRING" id="180332.GCA_000797495_00188"/>
<comment type="subcellular location">
    <subcellularLocation>
        <location evidence="1">Cytoplasm</location>
    </subcellularLocation>
</comment>
<dbReference type="PROSITE" id="PS01124">
    <property type="entry name" value="HTH_ARAC_FAMILY_2"/>
    <property type="match status" value="1"/>
</dbReference>
<dbReference type="PROSITE" id="PS50110">
    <property type="entry name" value="RESPONSE_REGULATORY"/>
    <property type="match status" value="1"/>
</dbReference>
<dbReference type="AlphaFoldDB" id="A0A4V6HSB8"/>
<dbReference type="SUPFAM" id="SSF52172">
    <property type="entry name" value="CheY-like"/>
    <property type="match status" value="1"/>
</dbReference>
<dbReference type="PANTHER" id="PTHR42713:SF3">
    <property type="entry name" value="TRANSCRIPTIONAL REGULATORY PROTEIN HPTR"/>
    <property type="match status" value="1"/>
</dbReference>
<dbReference type="Gene3D" id="3.40.50.2300">
    <property type="match status" value="1"/>
</dbReference>
<reference evidence="13 14" key="1">
    <citation type="journal article" date="2019" name="Anaerobe">
        <title>Detection of Robinsoniella peoriensis in multiple bone samples of a trauma patient.</title>
        <authorList>
            <person name="Schrottner P."/>
            <person name="Hartwich K."/>
            <person name="Bunk B."/>
            <person name="Schober I."/>
            <person name="Helbig S."/>
            <person name="Rudolph W.W."/>
            <person name="Gunzer F."/>
        </authorList>
    </citation>
    <scope>NUCLEOTIDE SEQUENCE [LARGE SCALE GENOMIC DNA]</scope>
    <source>
        <strain evidence="13 14">DSM 106044</strain>
    </source>
</reference>
<sequence>MKIMIVEDEQRARRGLRNLITTISDEYEIVAEASDGKQALELIHILKPEIVFTDLKMPYMDGLSLIRAVHAMEISTQFVIISAYEEFDVARQAISLEVQDYLIKPVTYEDVEELLVRLSKKEKLYLEDGIKDLQKKYPGAHPLVIKALNIIEKSYSAKISQKDLAEDLGMTQEYFCYLFNKEIGVTFSKFLKHYRIEVAKGLLVNKGIPKEEVPYHVGFSDPKYFSKVFREVEGISAAEFLKVNAK</sequence>
<dbReference type="InterPro" id="IPR018060">
    <property type="entry name" value="HTH_AraC"/>
</dbReference>
<dbReference type="GO" id="GO:0003700">
    <property type="term" value="F:DNA-binding transcription factor activity"/>
    <property type="evidence" value="ECO:0007669"/>
    <property type="project" value="InterPro"/>
</dbReference>
<dbReference type="Pfam" id="PF12833">
    <property type="entry name" value="HTH_18"/>
    <property type="match status" value="1"/>
</dbReference>
<dbReference type="SUPFAM" id="SSF46689">
    <property type="entry name" value="Homeodomain-like"/>
    <property type="match status" value="2"/>
</dbReference>
<evidence type="ECO:0000313" key="13">
    <source>
        <dbReference type="EMBL" id="TLD02348.1"/>
    </source>
</evidence>
<evidence type="ECO:0000256" key="8">
    <source>
        <dbReference type="ARBA" id="ARBA00023163"/>
    </source>
</evidence>
<dbReference type="Gene3D" id="1.10.10.60">
    <property type="entry name" value="Homeodomain-like"/>
    <property type="match status" value="2"/>
</dbReference>
<feature type="domain" description="Response regulatory" evidence="12">
    <location>
        <begin position="2"/>
        <end position="119"/>
    </location>
</feature>